<dbReference type="InterPro" id="IPR016169">
    <property type="entry name" value="FAD-bd_PCMH_sub2"/>
</dbReference>
<evidence type="ECO:0000256" key="7">
    <source>
        <dbReference type="ARBA" id="ARBA00023180"/>
    </source>
</evidence>
<organism evidence="10 11">
    <name type="scientific">Papaver atlanticum</name>
    <dbReference type="NCBI Taxonomy" id="357466"/>
    <lineage>
        <taxon>Eukaryota</taxon>
        <taxon>Viridiplantae</taxon>
        <taxon>Streptophyta</taxon>
        <taxon>Embryophyta</taxon>
        <taxon>Tracheophyta</taxon>
        <taxon>Spermatophyta</taxon>
        <taxon>Magnoliopsida</taxon>
        <taxon>Ranunculales</taxon>
        <taxon>Papaveraceae</taxon>
        <taxon>Papaveroideae</taxon>
        <taxon>Papaver</taxon>
    </lineage>
</organism>
<feature type="chain" id="PRO_5042234065" description="FAD-binding PCMH-type domain-containing protein" evidence="8">
    <location>
        <begin position="29"/>
        <end position="540"/>
    </location>
</feature>
<dbReference type="PANTHER" id="PTHR32448">
    <property type="entry name" value="OS08G0158400 PROTEIN"/>
    <property type="match status" value="1"/>
</dbReference>
<evidence type="ECO:0000256" key="1">
    <source>
        <dbReference type="ARBA" id="ARBA00001974"/>
    </source>
</evidence>
<feature type="domain" description="FAD-binding PCMH-type" evidence="9">
    <location>
        <begin position="80"/>
        <end position="255"/>
    </location>
</feature>
<dbReference type="GO" id="GO:0071949">
    <property type="term" value="F:FAD binding"/>
    <property type="evidence" value="ECO:0007669"/>
    <property type="project" value="InterPro"/>
</dbReference>
<dbReference type="InterPro" id="IPR006094">
    <property type="entry name" value="Oxid_FAD_bind_N"/>
</dbReference>
<evidence type="ECO:0000313" key="11">
    <source>
        <dbReference type="Proteomes" id="UP001202328"/>
    </source>
</evidence>
<name>A0AAD4SAY1_9MAGN</name>
<dbReference type="InterPro" id="IPR016167">
    <property type="entry name" value="FAD-bd_PCMH_sub1"/>
</dbReference>
<dbReference type="Gene3D" id="3.40.462.20">
    <property type="match status" value="1"/>
</dbReference>
<dbReference type="Pfam" id="PF08031">
    <property type="entry name" value="BBE"/>
    <property type="match status" value="1"/>
</dbReference>
<dbReference type="InterPro" id="IPR016166">
    <property type="entry name" value="FAD-bd_PCMH"/>
</dbReference>
<comment type="caution">
    <text evidence="10">The sequence shown here is derived from an EMBL/GenBank/DDBJ whole genome shotgun (WGS) entry which is preliminary data.</text>
</comment>
<keyword evidence="11" id="KW-1185">Reference proteome</keyword>
<dbReference type="AlphaFoldDB" id="A0AAD4SAY1"/>
<dbReference type="InterPro" id="IPR036318">
    <property type="entry name" value="FAD-bd_PCMH-like_sf"/>
</dbReference>
<evidence type="ECO:0000256" key="5">
    <source>
        <dbReference type="ARBA" id="ARBA00022827"/>
    </source>
</evidence>
<comment type="cofactor">
    <cofactor evidence="1">
        <name>FAD</name>
        <dbReference type="ChEBI" id="CHEBI:57692"/>
    </cofactor>
</comment>
<evidence type="ECO:0000256" key="4">
    <source>
        <dbReference type="ARBA" id="ARBA00022729"/>
    </source>
</evidence>
<protein>
    <recommendedName>
        <fullName evidence="9">FAD-binding PCMH-type domain-containing protein</fullName>
    </recommendedName>
</protein>
<keyword evidence="6" id="KW-0560">Oxidoreductase</keyword>
<dbReference type="Pfam" id="PF01565">
    <property type="entry name" value="FAD_binding_4"/>
    <property type="match status" value="1"/>
</dbReference>
<evidence type="ECO:0000256" key="3">
    <source>
        <dbReference type="ARBA" id="ARBA00022630"/>
    </source>
</evidence>
<sequence length="540" mass="60427">MGSSRRNSQTNLFLIVLFSISWIGTTTSTTPTISAVENTFLECMSSKAHPLSQIHTSQTSSYSSLLYSPSIQNLRLVTSIKAERPTIILTPKTALEIRKALLCSKQNGLQIRVRSGGHDYEGLSSTSNFPFIIIDLINYRSVSIHLNTRTAWVQAGATVGELSYRINEKSKTLAFPVGTCPTMGVGGHFSGGGIGMLVRKYGTAADNIIDATILDVNGKILNRTSMGENLFWAIRGGSGASFGIILSWQIKLVQVPQVVTVFSPGRVLEQDATKLVMKWQQVADKLPQDLFIRLVVQLGTWNGKKTVQVVFNSLYLGGAQDLLKIMQQNFPELGITANDCKEMNWIDSVVNIGNYQQVSQLLDRTHPDTLPFKAKSDYVQKPISQDGLEGLWKRVLEEEMYMVYIILEPFGGKMNDIPETALPFPHRKGNLYEIQYIVKWNQGQPSQKHIDWIKNLYSYMTPYVSSSPRAAYVNYRDLDLGKNNDLPNVSYLKATIWGTKYFKGNFKRLAMVKKEVDPQNYFNDEQSIPPFSASISVSDM</sequence>
<dbReference type="Gene3D" id="3.30.43.10">
    <property type="entry name" value="Uridine Diphospho-n-acetylenolpyruvylglucosamine Reductase, domain 2"/>
    <property type="match status" value="1"/>
</dbReference>
<reference evidence="10" key="1">
    <citation type="submission" date="2022-04" db="EMBL/GenBank/DDBJ databases">
        <title>A functionally conserved STORR gene fusion in Papaver species that diverged 16.8 million years ago.</title>
        <authorList>
            <person name="Catania T."/>
        </authorList>
    </citation>
    <scope>NUCLEOTIDE SEQUENCE</scope>
    <source>
        <strain evidence="10">S-188037</strain>
    </source>
</reference>
<dbReference type="InterPro" id="IPR012951">
    <property type="entry name" value="BBE"/>
</dbReference>
<dbReference type="SUPFAM" id="SSF56176">
    <property type="entry name" value="FAD-binding/transporter-associated domain-like"/>
    <property type="match status" value="1"/>
</dbReference>
<dbReference type="GO" id="GO:0016491">
    <property type="term" value="F:oxidoreductase activity"/>
    <property type="evidence" value="ECO:0007669"/>
    <property type="project" value="UniProtKB-KW"/>
</dbReference>
<evidence type="ECO:0000259" key="9">
    <source>
        <dbReference type="PROSITE" id="PS51387"/>
    </source>
</evidence>
<feature type="signal peptide" evidence="8">
    <location>
        <begin position="1"/>
        <end position="28"/>
    </location>
</feature>
<evidence type="ECO:0000256" key="2">
    <source>
        <dbReference type="ARBA" id="ARBA00005466"/>
    </source>
</evidence>
<evidence type="ECO:0000313" key="10">
    <source>
        <dbReference type="EMBL" id="KAI3891031.1"/>
    </source>
</evidence>
<keyword evidence="7" id="KW-0325">Glycoprotein</keyword>
<proteinExistence type="inferred from homology"/>
<keyword evidence="4 8" id="KW-0732">Signal</keyword>
<accession>A0AAD4SAY1</accession>
<comment type="similarity">
    <text evidence="2">Belongs to the oxygen-dependent FAD-linked oxidoreductase family.</text>
</comment>
<gene>
    <name evidence="10" type="ORF">MKW98_007336</name>
</gene>
<keyword evidence="5" id="KW-0274">FAD</keyword>
<dbReference type="EMBL" id="JAJJMB010012081">
    <property type="protein sequence ID" value="KAI3891031.1"/>
    <property type="molecule type" value="Genomic_DNA"/>
</dbReference>
<keyword evidence="3" id="KW-0285">Flavoprotein</keyword>
<dbReference type="InterPro" id="IPR006093">
    <property type="entry name" value="Oxy_OxRdtase_FAD_BS"/>
</dbReference>
<evidence type="ECO:0000256" key="6">
    <source>
        <dbReference type="ARBA" id="ARBA00023002"/>
    </source>
</evidence>
<evidence type="ECO:0000256" key="8">
    <source>
        <dbReference type="SAM" id="SignalP"/>
    </source>
</evidence>
<dbReference type="PROSITE" id="PS00862">
    <property type="entry name" value="OX2_COVAL_FAD"/>
    <property type="match status" value="1"/>
</dbReference>
<dbReference type="PROSITE" id="PS51387">
    <property type="entry name" value="FAD_PCMH"/>
    <property type="match status" value="1"/>
</dbReference>
<dbReference type="Gene3D" id="3.30.465.10">
    <property type="match status" value="1"/>
</dbReference>
<dbReference type="Proteomes" id="UP001202328">
    <property type="component" value="Unassembled WGS sequence"/>
</dbReference>